<proteinExistence type="inferred from homology"/>
<dbReference type="InterPro" id="IPR039425">
    <property type="entry name" value="RNA_pol_sigma-70-like"/>
</dbReference>
<evidence type="ECO:0000256" key="1">
    <source>
        <dbReference type="ARBA" id="ARBA00010641"/>
    </source>
</evidence>
<evidence type="ECO:0000259" key="7">
    <source>
        <dbReference type="Pfam" id="PF08281"/>
    </source>
</evidence>
<organism evidence="8 9">
    <name type="scientific">Streptomyces asoensis</name>
    <dbReference type="NCBI Taxonomy" id="249586"/>
    <lineage>
        <taxon>Bacteria</taxon>
        <taxon>Bacillati</taxon>
        <taxon>Actinomycetota</taxon>
        <taxon>Actinomycetes</taxon>
        <taxon>Kitasatosporales</taxon>
        <taxon>Streptomycetaceae</taxon>
        <taxon>Streptomyces</taxon>
    </lineage>
</organism>
<dbReference type="GO" id="GO:0016987">
    <property type="term" value="F:sigma factor activity"/>
    <property type="evidence" value="ECO:0007669"/>
    <property type="project" value="UniProtKB-KW"/>
</dbReference>
<gene>
    <name evidence="8" type="ORF">G9272_08520</name>
</gene>
<comment type="similarity">
    <text evidence="1">Belongs to the sigma-70 factor family. ECF subfamily.</text>
</comment>
<reference evidence="8" key="1">
    <citation type="submission" date="2020-03" db="EMBL/GenBank/DDBJ databases">
        <title>Molecular networking-based the target discovery of potent antiproliferative macrolactams: 5/6/7/16 polycyclic ansamycins and glycosylated trienomycin from Streptomyces cacaoi subsp. asoensis.</title>
        <authorList>
            <person name="Liu L.-L."/>
        </authorList>
    </citation>
    <scope>NUCLEOTIDE SEQUENCE [LARGE SCALE GENOMIC DNA]</scope>
    <source>
        <strain evidence="8">H2S5</strain>
    </source>
</reference>
<dbReference type="GO" id="GO:0006352">
    <property type="term" value="P:DNA-templated transcription initiation"/>
    <property type="evidence" value="ECO:0007669"/>
    <property type="project" value="InterPro"/>
</dbReference>
<keyword evidence="3" id="KW-0731">Sigma factor</keyword>
<feature type="region of interest" description="Disordered" evidence="6">
    <location>
        <begin position="171"/>
        <end position="194"/>
    </location>
</feature>
<dbReference type="InterPro" id="IPR013325">
    <property type="entry name" value="RNA_pol_sigma_r2"/>
</dbReference>
<dbReference type="GO" id="GO:0003677">
    <property type="term" value="F:DNA binding"/>
    <property type="evidence" value="ECO:0007669"/>
    <property type="project" value="UniProtKB-KW"/>
</dbReference>
<dbReference type="SUPFAM" id="SSF88659">
    <property type="entry name" value="Sigma3 and sigma4 domains of RNA polymerase sigma factors"/>
    <property type="match status" value="1"/>
</dbReference>
<keyword evidence="9" id="KW-1185">Reference proteome</keyword>
<accession>A0A6M4WM40</accession>
<dbReference type="Gene3D" id="1.10.1740.10">
    <property type="match status" value="1"/>
</dbReference>
<dbReference type="SUPFAM" id="SSF88946">
    <property type="entry name" value="Sigma2 domain of RNA polymerase sigma factors"/>
    <property type="match status" value="1"/>
</dbReference>
<evidence type="ECO:0000256" key="4">
    <source>
        <dbReference type="ARBA" id="ARBA00023125"/>
    </source>
</evidence>
<evidence type="ECO:0000256" key="3">
    <source>
        <dbReference type="ARBA" id="ARBA00023082"/>
    </source>
</evidence>
<protein>
    <submittedName>
        <fullName evidence="8">Sigma-70 family RNA polymerase sigma factor</fullName>
    </submittedName>
</protein>
<dbReference type="PANTHER" id="PTHR43133:SF8">
    <property type="entry name" value="RNA POLYMERASE SIGMA FACTOR HI_1459-RELATED"/>
    <property type="match status" value="1"/>
</dbReference>
<evidence type="ECO:0000256" key="5">
    <source>
        <dbReference type="ARBA" id="ARBA00023163"/>
    </source>
</evidence>
<keyword evidence="4" id="KW-0238">DNA-binding</keyword>
<dbReference type="Proteomes" id="UP000502665">
    <property type="component" value="Chromosome"/>
</dbReference>
<dbReference type="EMBL" id="CP049838">
    <property type="protein sequence ID" value="QJT00325.1"/>
    <property type="molecule type" value="Genomic_DNA"/>
</dbReference>
<evidence type="ECO:0000256" key="2">
    <source>
        <dbReference type="ARBA" id="ARBA00023015"/>
    </source>
</evidence>
<dbReference type="NCBIfam" id="TIGR02937">
    <property type="entry name" value="sigma70-ECF"/>
    <property type="match status" value="1"/>
</dbReference>
<evidence type="ECO:0000313" key="8">
    <source>
        <dbReference type="EMBL" id="QJT00325.1"/>
    </source>
</evidence>
<sequence>MESMTEEESRQRQRARFERLAHVVVEPLHRYLLRRTSADMVDDILAEAMLVLWRRIDDIPGLGSAPASLPDPDDVLPWCYGVARGCLANARRADGRRLRLVERLIRTQEQQPAGVADHSDLHAALAALGALDREVVRLWAWEGLALRQIAEATGLTSNAVSIRLHRAKKKLAEQLRRKQDEPSGHKRDEGRSGQ</sequence>
<keyword evidence="5" id="KW-0804">Transcription</keyword>
<dbReference type="InterPro" id="IPR013324">
    <property type="entry name" value="RNA_pol_sigma_r3/r4-like"/>
</dbReference>
<evidence type="ECO:0000256" key="6">
    <source>
        <dbReference type="SAM" id="MobiDB-lite"/>
    </source>
</evidence>
<evidence type="ECO:0000313" key="9">
    <source>
        <dbReference type="Proteomes" id="UP000502665"/>
    </source>
</evidence>
<dbReference type="Pfam" id="PF08281">
    <property type="entry name" value="Sigma70_r4_2"/>
    <property type="match status" value="1"/>
</dbReference>
<feature type="domain" description="RNA polymerase sigma factor 70 region 4 type 2" evidence="7">
    <location>
        <begin position="120"/>
        <end position="171"/>
    </location>
</feature>
<dbReference type="PANTHER" id="PTHR43133">
    <property type="entry name" value="RNA POLYMERASE ECF-TYPE SIGMA FACTO"/>
    <property type="match status" value="1"/>
</dbReference>
<keyword evidence="2" id="KW-0805">Transcription regulation</keyword>
<dbReference type="InterPro" id="IPR013249">
    <property type="entry name" value="RNA_pol_sigma70_r4_t2"/>
</dbReference>
<dbReference type="InterPro" id="IPR014284">
    <property type="entry name" value="RNA_pol_sigma-70_dom"/>
</dbReference>
<dbReference type="Gene3D" id="1.10.10.10">
    <property type="entry name" value="Winged helix-like DNA-binding domain superfamily/Winged helix DNA-binding domain"/>
    <property type="match status" value="1"/>
</dbReference>
<name>A0A6M4WM40_9ACTN</name>
<dbReference type="InterPro" id="IPR036388">
    <property type="entry name" value="WH-like_DNA-bd_sf"/>
</dbReference>
<dbReference type="AlphaFoldDB" id="A0A6M4WM40"/>